<comment type="caution">
    <text evidence="2">The sequence shown here is derived from an EMBL/GenBank/DDBJ whole genome shotgun (WGS) entry which is preliminary data.</text>
</comment>
<proteinExistence type="predicted"/>
<dbReference type="AlphaFoldDB" id="A0A254Q1Q3"/>
<keyword evidence="3" id="KW-1185">Reference proteome</keyword>
<dbReference type="Proteomes" id="UP000197528">
    <property type="component" value="Unassembled WGS sequence"/>
</dbReference>
<dbReference type="InterPro" id="IPR018968">
    <property type="entry name" value="Phasin"/>
</dbReference>
<evidence type="ECO:0000259" key="1">
    <source>
        <dbReference type="Pfam" id="PF09361"/>
    </source>
</evidence>
<name>A0A254Q1Q3_9BURK</name>
<gene>
    <name evidence="2" type="ORF">CBI31_08925</name>
</gene>
<evidence type="ECO:0000313" key="3">
    <source>
        <dbReference type="Proteomes" id="UP000197528"/>
    </source>
</evidence>
<accession>A0A254Q1Q3</accession>
<organism evidence="2 3">
    <name type="scientific">Polynucleobacter campilacus</name>
    <dbReference type="NCBI Taxonomy" id="1743163"/>
    <lineage>
        <taxon>Bacteria</taxon>
        <taxon>Pseudomonadati</taxon>
        <taxon>Pseudomonadota</taxon>
        <taxon>Betaproteobacteria</taxon>
        <taxon>Burkholderiales</taxon>
        <taxon>Burkholderiaceae</taxon>
        <taxon>Polynucleobacter</taxon>
    </lineage>
</organism>
<sequence>MFQTQLNDQIAQTQAKAVEKAKHLAQVAVESAQELAEINQAAAKDALAAAQDASTQLLAIKDPQQFTKLAQPEVAQEAAKYATAYQAKVNKVIRNSNKEVAQVFDASIDDARDDLVKFVKESTKTAPAGSEAFVSAFHTAFDASLQQFDQIRATATDAFANFEKSVDAAMSNIQGQYAPKSAKKSAAKLAA</sequence>
<evidence type="ECO:0000313" key="2">
    <source>
        <dbReference type="EMBL" id="OWS68847.1"/>
    </source>
</evidence>
<dbReference type="Pfam" id="PF09361">
    <property type="entry name" value="Phasin_2"/>
    <property type="match status" value="1"/>
</dbReference>
<feature type="domain" description="Phasin" evidence="1">
    <location>
        <begin position="9"/>
        <end position="106"/>
    </location>
</feature>
<dbReference type="EMBL" id="NGUP01000005">
    <property type="protein sequence ID" value="OWS68847.1"/>
    <property type="molecule type" value="Genomic_DNA"/>
</dbReference>
<reference evidence="2 3" key="1">
    <citation type="submission" date="2017-05" db="EMBL/GenBank/DDBJ databases">
        <title>Genome of Polynucleobacter sp. MWH-Feld-100.</title>
        <authorList>
            <person name="Hahn M.W."/>
        </authorList>
    </citation>
    <scope>NUCLEOTIDE SEQUENCE [LARGE SCALE GENOMIC DNA]</scope>
    <source>
        <strain evidence="2 3">MWH-Feld-100</strain>
    </source>
</reference>
<dbReference type="OrthoDB" id="9131521at2"/>
<dbReference type="RefSeq" id="WP_088526067.1">
    <property type="nucleotide sequence ID" value="NZ_NGUP01000005.1"/>
</dbReference>
<protein>
    <recommendedName>
        <fullName evidence="1">Phasin domain-containing protein</fullName>
    </recommendedName>
</protein>